<accession>A0A1Y3PFJ8</accession>
<name>A0A1Y3PFJ8_9BACI</name>
<sequence>MGGPEIGFPVLRCNICGRAQLPGRLVCRFCGGMNLQDDNLPPEATLETYTRIRVPPADYVEQAPYVVLVARLAEGVKVTGRLLGEQEEELPIGAPLRLVRWNEGAWWFSRL</sequence>
<dbReference type="Proteomes" id="UP000196475">
    <property type="component" value="Unassembled WGS sequence"/>
</dbReference>
<dbReference type="EMBL" id="LZRT01000094">
    <property type="protein sequence ID" value="OUM86100.1"/>
    <property type="molecule type" value="Genomic_DNA"/>
</dbReference>
<dbReference type="InterPro" id="IPR052513">
    <property type="entry name" value="Thioester_dehydratase-like"/>
</dbReference>
<protein>
    <recommendedName>
        <fullName evidence="1">ChsH2 C-terminal OB-fold domain-containing protein</fullName>
    </recommendedName>
</protein>
<dbReference type="AlphaFoldDB" id="A0A1Y3PFJ8"/>
<dbReference type="InterPro" id="IPR002878">
    <property type="entry name" value="ChsH2_C"/>
</dbReference>
<evidence type="ECO:0000313" key="2">
    <source>
        <dbReference type="EMBL" id="OUM86100.1"/>
    </source>
</evidence>
<reference evidence="3" key="1">
    <citation type="submission" date="2016-06" db="EMBL/GenBank/DDBJ databases">
        <authorList>
            <person name="Nascimento L."/>
            <person name="Pereira R.V."/>
            <person name="Martins L.F."/>
            <person name="Quaggio R.B."/>
            <person name="Silva A.M."/>
            <person name="Setubal J.C."/>
        </authorList>
    </citation>
    <scope>NUCLEOTIDE SEQUENCE [LARGE SCALE GENOMIC DNA]</scope>
</reference>
<dbReference type="PANTHER" id="PTHR34075:SF5">
    <property type="entry name" value="BLR3430 PROTEIN"/>
    <property type="match status" value="1"/>
</dbReference>
<dbReference type="PANTHER" id="PTHR34075">
    <property type="entry name" value="BLR3430 PROTEIN"/>
    <property type="match status" value="1"/>
</dbReference>
<evidence type="ECO:0000259" key="1">
    <source>
        <dbReference type="Pfam" id="PF01796"/>
    </source>
</evidence>
<comment type="caution">
    <text evidence="2">The sequence shown here is derived from an EMBL/GenBank/DDBJ whole genome shotgun (WGS) entry which is preliminary data.</text>
</comment>
<dbReference type="Pfam" id="PF01796">
    <property type="entry name" value="OB_ChsH2_C"/>
    <property type="match status" value="1"/>
</dbReference>
<feature type="domain" description="ChsH2 C-terminal OB-fold" evidence="1">
    <location>
        <begin position="40"/>
        <end position="99"/>
    </location>
</feature>
<dbReference type="InterPro" id="IPR012340">
    <property type="entry name" value="NA-bd_OB-fold"/>
</dbReference>
<evidence type="ECO:0000313" key="3">
    <source>
        <dbReference type="Proteomes" id="UP000196475"/>
    </source>
</evidence>
<proteinExistence type="predicted"/>
<dbReference type="SUPFAM" id="SSF50249">
    <property type="entry name" value="Nucleic acid-binding proteins"/>
    <property type="match status" value="1"/>
</dbReference>
<organism evidence="2 3">
    <name type="scientific">Bacillus thermozeamaize</name>
    <dbReference type="NCBI Taxonomy" id="230954"/>
    <lineage>
        <taxon>Bacteria</taxon>
        <taxon>Bacillati</taxon>
        <taxon>Bacillota</taxon>
        <taxon>Bacilli</taxon>
        <taxon>Bacillales</taxon>
        <taxon>Bacillaceae</taxon>
        <taxon>Bacillus</taxon>
    </lineage>
</organism>
<gene>
    <name evidence="2" type="ORF">BAA01_01850</name>
</gene>